<evidence type="ECO:0000313" key="4">
    <source>
        <dbReference type="Proteomes" id="UP000280417"/>
    </source>
</evidence>
<dbReference type="Proteomes" id="UP000280417">
    <property type="component" value="Unassembled WGS sequence"/>
</dbReference>
<dbReference type="Pfam" id="PF13635">
    <property type="entry name" value="DUF4143"/>
    <property type="match status" value="1"/>
</dbReference>
<evidence type="ECO:0000259" key="2">
    <source>
        <dbReference type="Pfam" id="PF13635"/>
    </source>
</evidence>
<proteinExistence type="predicted"/>
<feature type="domain" description="DUF4143" evidence="2">
    <location>
        <begin position="255"/>
        <end position="402"/>
    </location>
</feature>
<dbReference type="AlphaFoldDB" id="A0A662DGZ9"/>
<evidence type="ECO:0000313" key="3">
    <source>
        <dbReference type="EMBL" id="RLE14148.1"/>
    </source>
</evidence>
<reference evidence="3 4" key="1">
    <citation type="submission" date="2018-06" db="EMBL/GenBank/DDBJ databases">
        <title>Extensive metabolic versatility and redundancy in microbially diverse, dynamic hydrothermal sediments.</title>
        <authorList>
            <person name="Dombrowski N."/>
            <person name="Teske A."/>
            <person name="Baker B.J."/>
        </authorList>
    </citation>
    <scope>NUCLEOTIDE SEQUENCE [LARGE SCALE GENOMIC DNA]</scope>
    <source>
        <strain evidence="3">B3_G15</strain>
    </source>
</reference>
<name>A0A662DGZ9_UNCAE</name>
<dbReference type="PANTHER" id="PTHR33295:SF8">
    <property type="entry name" value="AAA+ ATPASE DOMAIN-CONTAINING PROTEIN"/>
    <property type="match status" value="1"/>
</dbReference>
<dbReference type="Pfam" id="PF13173">
    <property type="entry name" value="AAA_14"/>
    <property type="match status" value="1"/>
</dbReference>
<dbReference type="Gene3D" id="3.40.50.300">
    <property type="entry name" value="P-loop containing nucleotide triphosphate hydrolases"/>
    <property type="match status" value="1"/>
</dbReference>
<dbReference type="SUPFAM" id="SSF52540">
    <property type="entry name" value="P-loop containing nucleoside triphosphate hydrolases"/>
    <property type="match status" value="1"/>
</dbReference>
<dbReference type="EMBL" id="QMQA01000058">
    <property type="protein sequence ID" value="RLE14148.1"/>
    <property type="molecule type" value="Genomic_DNA"/>
</dbReference>
<dbReference type="InterPro" id="IPR041682">
    <property type="entry name" value="AAA_14"/>
</dbReference>
<dbReference type="InterPro" id="IPR027417">
    <property type="entry name" value="P-loop_NTPase"/>
</dbReference>
<accession>A0A662DGZ9</accession>
<feature type="domain" description="AAA" evidence="1">
    <location>
        <begin position="47"/>
        <end position="180"/>
    </location>
</feature>
<dbReference type="InterPro" id="IPR025420">
    <property type="entry name" value="DUF4143"/>
</dbReference>
<protein>
    <recommendedName>
        <fullName evidence="5">ATP-binding protein</fullName>
    </recommendedName>
</protein>
<comment type="caution">
    <text evidence="3">The sequence shown here is derived from an EMBL/GenBank/DDBJ whole genome shotgun (WGS) entry which is preliminary data.</text>
</comment>
<sequence>MIRDSLGFRAELEKINEWWFTNSVKEARLYPLKREQFEILKKELENPRISILIGPRRVGKSVLIKQTIEHLIKNGHNPRNVLYYSLDDPSLSVYSDNLLKDIVDYFLENIALSGKKYIFLDEVHLFDKWYKWIKAFYDREKDLKFILSGSSSTSLQKEANVFLRGRTFEIEMFPLNFFEFAKFSGIKVERIDYQELLKLNEFEVRRIQHNLKNTFKEYLSVGGFPEWFKIKNQSDAKLRWFTMLIEDIPKKAIYEDIASLFGIRNVKILEQVFAFIAVHQSKLLSYETINDVVKLDRSTLINYIEFLKSSYLIAEILKFAGIKEQIKAKKKFLVIDQGLRNAILKDYEVKEDNLGFIFENLIGIALFLFCKKNDAKLNYWKPNDEVDFIISDKEIIPVEAKYKNRIRENDKDNLKNFMRKFKKDKAFLITKNLYGQERVGKSSLYFIPAEIFLLSL</sequence>
<evidence type="ECO:0000259" key="1">
    <source>
        <dbReference type="Pfam" id="PF13173"/>
    </source>
</evidence>
<evidence type="ECO:0008006" key="5">
    <source>
        <dbReference type="Google" id="ProtNLM"/>
    </source>
</evidence>
<dbReference type="PANTHER" id="PTHR33295">
    <property type="entry name" value="ATPASE"/>
    <property type="match status" value="1"/>
</dbReference>
<gene>
    <name evidence="3" type="ORF">DRJ04_02955</name>
</gene>
<organism evidence="3 4">
    <name type="scientific">Aerophobetes bacterium</name>
    <dbReference type="NCBI Taxonomy" id="2030807"/>
    <lineage>
        <taxon>Bacteria</taxon>
        <taxon>Candidatus Aerophobota</taxon>
    </lineage>
</organism>